<feature type="region of interest" description="Disordered" evidence="1">
    <location>
        <begin position="206"/>
        <end position="231"/>
    </location>
</feature>
<evidence type="ECO:0000256" key="1">
    <source>
        <dbReference type="SAM" id="MobiDB-lite"/>
    </source>
</evidence>
<name>A0A7R6SYE7_9BACT</name>
<accession>A0A7R6SYE7</accession>
<evidence type="ECO:0000313" key="3">
    <source>
        <dbReference type="Proteomes" id="UP000595564"/>
    </source>
</evidence>
<evidence type="ECO:0000313" key="2">
    <source>
        <dbReference type="EMBL" id="BBB32560.1"/>
    </source>
</evidence>
<dbReference type="Proteomes" id="UP000595564">
    <property type="component" value="Chromosome"/>
</dbReference>
<proteinExistence type="predicted"/>
<organism evidence="2 3">
    <name type="scientific">Thermotomaculum hydrothermale</name>
    <dbReference type="NCBI Taxonomy" id="981385"/>
    <lineage>
        <taxon>Bacteria</taxon>
        <taxon>Pseudomonadati</taxon>
        <taxon>Acidobacteriota</taxon>
        <taxon>Holophagae</taxon>
        <taxon>Thermotomaculales</taxon>
        <taxon>Thermotomaculaceae</taxon>
        <taxon>Thermotomaculum</taxon>
    </lineage>
</organism>
<dbReference type="KEGG" id="thyd:TTHT_1020"/>
<gene>
    <name evidence="2" type="ORF">TTHT_1020</name>
</gene>
<protein>
    <submittedName>
        <fullName evidence="2">Uncharacterized protein</fullName>
    </submittedName>
</protein>
<dbReference type="AlphaFoldDB" id="A0A7R6SYE7"/>
<keyword evidence="3" id="KW-1185">Reference proteome</keyword>
<reference evidence="2 3" key="1">
    <citation type="journal article" date="2012" name="Extremophiles">
        <title>Thermotomaculum hydrothermale gen. nov., sp. nov., a novel heterotrophic thermophile within the phylum Acidobacteria from a deep-sea hydrothermal vent chimney in the Southern Okinawa Trough.</title>
        <authorList>
            <person name="Izumi H."/>
            <person name="Nunoura T."/>
            <person name="Miyazaki M."/>
            <person name="Mino S."/>
            <person name="Toki T."/>
            <person name="Takai K."/>
            <person name="Sako Y."/>
            <person name="Sawabe T."/>
            <person name="Nakagawa S."/>
        </authorList>
    </citation>
    <scope>NUCLEOTIDE SEQUENCE [LARGE SCALE GENOMIC DNA]</scope>
    <source>
        <strain evidence="2 3">AC55</strain>
    </source>
</reference>
<dbReference type="EMBL" id="AP017470">
    <property type="protein sequence ID" value="BBB32560.1"/>
    <property type="molecule type" value="Genomic_DNA"/>
</dbReference>
<dbReference type="RefSeq" id="WP_201328915.1">
    <property type="nucleotide sequence ID" value="NZ_AP017470.1"/>
</dbReference>
<feature type="compositionally biased region" description="Low complexity" evidence="1">
    <location>
        <begin position="215"/>
        <end position="225"/>
    </location>
</feature>
<sequence length="311" mass="36064">MEAKKDLILQFINFKLDKLISEFKIEIEKIFQKDFYISEEEIEPLINKILAQTQGASNISTSIDPLYNLNLALKNSTNQKELIENFFSSLFNLTNYIGFFIFKGNNAICYAAKGQGNKPQKDFKINKIIFMEPKKLSDPIFPDNLKAFFNLESTIAIPLLIKYKQAGFFIFELNNKEDFKLFEIATSMFERELNLLPLKNQEDIKTQQFKTVEQPPKTETPSTPSKAEEDPVMKKAKRFVNALASDIKLYNEEKIKEGLEKGNLKELLKEDIEKSYQAFREKYPDKNKFPDSLFEEALIKYVAKGNPDLLK</sequence>